<evidence type="ECO:0000256" key="2">
    <source>
        <dbReference type="ARBA" id="ARBA00022475"/>
    </source>
</evidence>
<name>A0A840EV81_9FLAO</name>
<feature type="transmembrane region" description="Helical" evidence="7">
    <location>
        <begin position="662"/>
        <end position="678"/>
    </location>
</feature>
<keyword evidence="5 7" id="KW-0472">Membrane</keyword>
<evidence type="ECO:0000256" key="1">
    <source>
        <dbReference type="ARBA" id="ARBA00004651"/>
    </source>
</evidence>
<keyword evidence="3 7" id="KW-0812">Transmembrane</keyword>
<feature type="transmembrane region" description="Helical" evidence="7">
    <location>
        <begin position="711"/>
        <end position="732"/>
    </location>
</feature>
<dbReference type="RefSeq" id="WP_183475635.1">
    <property type="nucleotide sequence ID" value="NZ_JACIFO010000001.1"/>
</dbReference>
<dbReference type="InterPro" id="IPR004869">
    <property type="entry name" value="MMPL_dom"/>
</dbReference>
<evidence type="ECO:0000256" key="5">
    <source>
        <dbReference type="ARBA" id="ARBA00023136"/>
    </source>
</evidence>
<feature type="transmembrane region" description="Helical" evidence="7">
    <location>
        <begin position="268"/>
        <end position="287"/>
    </location>
</feature>
<dbReference type="SUPFAM" id="SSF82866">
    <property type="entry name" value="Multidrug efflux transporter AcrB transmembrane domain"/>
    <property type="match status" value="2"/>
</dbReference>
<keyword evidence="2" id="KW-1003">Cell membrane</keyword>
<evidence type="ECO:0000259" key="8">
    <source>
        <dbReference type="PROSITE" id="PS50156"/>
    </source>
</evidence>
<evidence type="ECO:0000256" key="6">
    <source>
        <dbReference type="SAM" id="Coils"/>
    </source>
</evidence>
<evidence type="ECO:0000313" key="9">
    <source>
        <dbReference type="EMBL" id="MBB4117994.1"/>
    </source>
</evidence>
<organism evidence="9 10">
    <name type="scientific">Mesonia hippocampi</name>
    <dbReference type="NCBI Taxonomy" id="1628250"/>
    <lineage>
        <taxon>Bacteria</taxon>
        <taxon>Pseudomonadati</taxon>
        <taxon>Bacteroidota</taxon>
        <taxon>Flavobacteriia</taxon>
        <taxon>Flavobacteriales</taxon>
        <taxon>Flavobacteriaceae</taxon>
        <taxon>Mesonia</taxon>
    </lineage>
</organism>
<sequence>MASFFIKIYHSIKAHYRFSVLFFLCLFVVVAFFASKITFEEDITKIIPKSEQGNITTKVVQQLKFSDKITVLISREDKGSLDDLTQTARLFLDKLACCNQYIKNVQGRVDEKNIKQTFDFVYTHLPLFLDDSDYLKIEQKLARDSINVQVEQNFKTLLSPTGIIAKDFIVADPLGVSFVALKKLQELSISDNFKLIDGYIVTKDEQSLLLFIDPVLSGSETEKNTNFIEELNKLKHEINTQLLGKSTIDYFGASFIAVANAKQIKTDILTTVIISISVLILLLMLYYRKVYVPVIIFIPSVFGGLFALMCLYFFKDSISAISISIGAVLLGITVDYSLHILTHYKNNADISLLYKDITRPLIMSSITTAVAFLCLFFVKSEALQDLGLFASIAVVMSALFSIVIIPHLYKVSNTTGQPRKTMLDKIASFSFEKNKVLLIGSLLLIIGSFFTYKNVSFDNDLSKLNYIPAEIKQVEKKLENSTNLTSKSLYVVAYGEDKEQVLQRNEELKENLEEFKLAEKIIDFNSLSNIVLSNKEQLKRIKKWNEFWDENKVNKFKQNIINAGKPLGFKAETHQKFFTLLTTQQQPVKLKEYAEIPAFFTEEFISEKNGFYTITSVVKVDDAKRAAAIKQIEAKQNNLLVIDRKQLNETYLGHLKDDFNRLINYSFIAIVLILWYFFRRIELVLISLIPILLTGFIIMGVMGLLNIQLNIFSSIVATLIFGHGIDFTIFMTNALQKEHTYGKNELPTYRTSILLAVITTILAIGALVFAAHPALKSISVLSLIGVFSALVITFVFYPIVFKLCITNRTKHHKSPITLRLFLHSFFSFLYYGGGSIILSVIGRFFVKILPGNEERKMRFLRKLMSKFLTSVLYFNPFVKKEILNPNREDFSNPAVIISNHTSFLDSLTLSMVSANIIFLVNDWVYNSPVFGKIVKMAGFYPVSQGVDGSVEHLREKVKQGYSLMVFPEGTRSEDNTIKRFHKGAFYLAEQFELDILPIYVHGNSEVLPRNDYIIYDGSMTVKTGDRISPSNTNFGNTYSERTKKINRYFRAEFDELRKQIEDENYFKKKLFLAYLYKESAVIKAVKTSVKKYKLTYLALATLIESKATIYHIADNYGEIDLLLTWQYPTRKISTYIKDAEKRAVAKNNYPVGRSNISYKETFGIDENIHTLLISAELAVKIVIPSAVKEVILIEKANSAAIENLNEFTAFINQNGIRGFRRNE</sequence>
<keyword evidence="4 7" id="KW-1133">Transmembrane helix</keyword>
<feature type="domain" description="SSD" evidence="8">
    <location>
        <begin position="680"/>
        <end position="803"/>
    </location>
</feature>
<evidence type="ECO:0000313" key="10">
    <source>
        <dbReference type="Proteomes" id="UP000553034"/>
    </source>
</evidence>
<proteinExistence type="predicted"/>
<comment type="caution">
    <text evidence="9">The sequence shown here is derived from an EMBL/GenBank/DDBJ whole genome shotgun (WGS) entry which is preliminary data.</text>
</comment>
<feature type="transmembrane region" description="Helical" evidence="7">
    <location>
        <begin position="320"/>
        <end position="341"/>
    </location>
</feature>
<comment type="subcellular location">
    <subcellularLocation>
        <location evidence="1">Cell membrane</location>
        <topology evidence="1">Multi-pass membrane protein</topology>
    </subcellularLocation>
</comment>
<dbReference type="SUPFAM" id="SSF69593">
    <property type="entry name" value="Glycerol-3-phosphate (1)-acyltransferase"/>
    <property type="match status" value="1"/>
</dbReference>
<dbReference type="PROSITE" id="PS50156">
    <property type="entry name" value="SSD"/>
    <property type="match status" value="1"/>
</dbReference>
<evidence type="ECO:0000256" key="4">
    <source>
        <dbReference type="ARBA" id="ARBA00022989"/>
    </source>
</evidence>
<evidence type="ECO:0000256" key="3">
    <source>
        <dbReference type="ARBA" id="ARBA00022692"/>
    </source>
</evidence>
<dbReference type="Gene3D" id="1.20.1640.10">
    <property type="entry name" value="Multidrug efflux transporter AcrB transmembrane domain"/>
    <property type="match status" value="2"/>
</dbReference>
<accession>A0A840EV81</accession>
<dbReference type="AlphaFoldDB" id="A0A840EV81"/>
<dbReference type="Pfam" id="PF03176">
    <property type="entry name" value="MMPL"/>
    <property type="match status" value="1"/>
</dbReference>
<feature type="transmembrane region" description="Helical" evidence="7">
    <location>
        <begin position="361"/>
        <end position="380"/>
    </location>
</feature>
<dbReference type="PANTHER" id="PTHR33406:SF13">
    <property type="entry name" value="MEMBRANE PROTEIN YDFJ"/>
    <property type="match status" value="1"/>
</dbReference>
<dbReference type="GO" id="GO:0016746">
    <property type="term" value="F:acyltransferase activity"/>
    <property type="evidence" value="ECO:0007669"/>
    <property type="project" value="InterPro"/>
</dbReference>
<protein>
    <recommendedName>
        <fullName evidence="8">SSD domain-containing protein</fullName>
    </recommendedName>
</protein>
<dbReference type="InterPro" id="IPR000731">
    <property type="entry name" value="SSD"/>
</dbReference>
<keyword evidence="6" id="KW-0175">Coiled coil</keyword>
<feature type="transmembrane region" description="Helical" evidence="7">
    <location>
        <begin position="753"/>
        <end position="772"/>
    </location>
</feature>
<feature type="transmembrane region" description="Helical" evidence="7">
    <location>
        <begin position="386"/>
        <end position="409"/>
    </location>
</feature>
<dbReference type="CDD" id="cd07989">
    <property type="entry name" value="LPLAT_AGPAT-like"/>
    <property type="match status" value="1"/>
</dbReference>
<dbReference type="Pfam" id="PF01553">
    <property type="entry name" value="Acyltransferase"/>
    <property type="match status" value="1"/>
</dbReference>
<dbReference type="SMART" id="SM00563">
    <property type="entry name" value="PlsC"/>
    <property type="match status" value="1"/>
</dbReference>
<feature type="transmembrane region" description="Helical" evidence="7">
    <location>
        <begin position="820"/>
        <end position="846"/>
    </location>
</feature>
<feature type="transmembrane region" description="Helical" evidence="7">
    <location>
        <begin position="778"/>
        <end position="800"/>
    </location>
</feature>
<gene>
    <name evidence="9" type="ORF">GGR32_000266</name>
</gene>
<feature type="transmembrane region" description="Helical" evidence="7">
    <location>
        <begin position="685"/>
        <end position="705"/>
    </location>
</feature>
<dbReference type="EMBL" id="JACIFO010000001">
    <property type="protein sequence ID" value="MBB4117994.1"/>
    <property type="molecule type" value="Genomic_DNA"/>
</dbReference>
<feature type="transmembrane region" description="Helical" evidence="7">
    <location>
        <begin position="294"/>
        <end position="314"/>
    </location>
</feature>
<dbReference type="InterPro" id="IPR002123">
    <property type="entry name" value="Plipid/glycerol_acylTrfase"/>
</dbReference>
<dbReference type="PANTHER" id="PTHR33406">
    <property type="entry name" value="MEMBRANE PROTEIN MJ1562-RELATED"/>
    <property type="match status" value="1"/>
</dbReference>
<dbReference type="GO" id="GO:0005886">
    <property type="term" value="C:plasma membrane"/>
    <property type="evidence" value="ECO:0007669"/>
    <property type="project" value="UniProtKB-SubCell"/>
</dbReference>
<dbReference type="Proteomes" id="UP000553034">
    <property type="component" value="Unassembled WGS sequence"/>
</dbReference>
<evidence type="ECO:0000256" key="7">
    <source>
        <dbReference type="SAM" id="Phobius"/>
    </source>
</evidence>
<reference evidence="9 10" key="1">
    <citation type="submission" date="2020-08" db="EMBL/GenBank/DDBJ databases">
        <title>Genomic Encyclopedia of Type Strains, Phase IV (KMG-IV): sequencing the most valuable type-strain genomes for metagenomic binning, comparative biology and taxonomic classification.</title>
        <authorList>
            <person name="Goeker M."/>
        </authorList>
    </citation>
    <scope>NUCLEOTIDE SEQUENCE [LARGE SCALE GENOMIC DNA]</scope>
    <source>
        <strain evidence="9 10">DSM 29568</strain>
    </source>
</reference>
<feature type="coiled-coil region" evidence="6">
    <location>
        <begin position="491"/>
        <end position="518"/>
    </location>
</feature>
<keyword evidence="10" id="KW-1185">Reference proteome</keyword>
<dbReference type="InterPro" id="IPR050545">
    <property type="entry name" value="Mycobact_MmpL"/>
</dbReference>